<dbReference type="PANTHER" id="PTHR43849:SF2">
    <property type="entry name" value="BLL3936 PROTEIN"/>
    <property type="match status" value="1"/>
</dbReference>
<feature type="transmembrane region" description="Helical" evidence="2">
    <location>
        <begin position="431"/>
        <end position="452"/>
    </location>
</feature>
<proteinExistence type="predicted"/>
<evidence type="ECO:0000259" key="3">
    <source>
        <dbReference type="Pfam" id="PF06808"/>
    </source>
</evidence>
<comment type="function">
    <text evidence="1">Part of the tripartite ATP-independent periplasmic (TRAP) transport system.</text>
</comment>
<dbReference type="OrthoDB" id="9759894at2"/>
<feature type="transmembrane region" description="Helical" evidence="2">
    <location>
        <begin position="487"/>
        <end position="504"/>
    </location>
</feature>
<sequence length="671" mass="72390">MTTTDQKVVIEQLDEKEQQAILEKFDRESVTRQPVNKSVKWFIATIAIFYSLFHLFITFNPLPELIQRSAHVAIGLALVFLLYPARSSTSRQTISWSDWILASASLSSFLYLWIEYQDIVTTRGGIPNTLDIAFSIMTVILVIEGARRVMGWMLPILGMIFLAYPFISHFDWMPDRLLTRPFTVSDIFGQMYLKTEGLYSSAIGASVTFIFLFILFGAFLAKSGMGKLFNDLAMALAGHKQGGPAKVAVISSGFMGSINGTAVANVVGTGSFTIPLMKKIGYHKNFAGAVEASASVGGQILPPVMGASAFIMAETTGVSYGTIALAATLPALLYYLGVMAQVHFRAGRDNLKGVPKSDLPKVKEVLKERGHLLIPIIALVFFLFQSIPVSYAAVYTILLTIVVAAFKKTTRMGLKEILEALEDGAKQSLSVMAACALVGIIIGVVSLTSFGSVMTSSIMSIGAGSLFLTLFFTMIASMILGMGLPSIPAYIITATMAAPALANFDIPTLVAHMFVFYFGLFANITPPVALAAFAGAGIAGGDPMRTGFQALKLSLAGFIVPFLFVYNPAMLMIDTANVAVNAREFAFPAWTTIISICVTSIIGILALGAAVEGYFKTALPWFWRLFLGAGALCMIIPETITDIIGIFMVIIAISINIINAKKQNPKIELTI</sequence>
<feature type="transmembrane region" description="Helical" evidence="2">
    <location>
        <begin position="318"/>
        <end position="338"/>
    </location>
</feature>
<feature type="transmembrane region" description="Helical" evidence="2">
    <location>
        <begin position="150"/>
        <end position="167"/>
    </location>
</feature>
<feature type="transmembrane region" description="Helical" evidence="2">
    <location>
        <begin position="198"/>
        <end position="221"/>
    </location>
</feature>
<evidence type="ECO:0000256" key="1">
    <source>
        <dbReference type="RuleBase" id="RU369079"/>
    </source>
</evidence>
<keyword evidence="2" id="KW-1133">Transmembrane helix</keyword>
<keyword evidence="5" id="KW-1185">Reference proteome</keyword>
<feature type="transmembrane region" description="Helical" evidence="2">
    <location>
        <begin position="585"/>
        <end position="609"/>
    </location>
</feature>
<feature type="transmembrane region" description="Helical" evidence="2">
    <location>
        <begin position="41"/>
        <end position="59"/>
    </location>
</feature>
<dbReference type="InterPro" id="IPR011853">
    <property type="entry name" value="TRAP_DctM-Dct_fused"/>
</dbReference>
<dbReference type="RefSeq" id="WP_054581324.1">
    <property type="nucleotide sequence ID" value="NZ_CP012808.1"/>
</dbReference>
<protein>
    <submittedName>
        <fullName evidence="4">C4-dicarboxylate ABC transporter permease</fullName>
    </submittedName>
</protein>
<evidence type="ECO:0000313" key="5">
    <source>
        <dbReference type="Proteomes" id="UP000064939"/>
    </source>
</evidence>
<dbReference type="STRING" id="1324350.AOY20_07730"/>
<feature type="transmembrane region" description="Helical" evidence="2">
    <location>
        <begin position="65"/>
        <end position="84"/>
    </location>
</feature>
<feature type="transmembrane region" description="Helical" evidence="2">
    <location>
        <begin position="126"/>
        <end position="143"/>
    </location>
</feature>
<dbReference type="GO" id="GO:0022857">
    <property type="term" value="F:transmembrane transporter activity"/>
    <property type="evidence" value="ECO:0007669"/>
    <property type="project" value="UniProtKB-UniRule"/>
</dbReference>
<feature type="transmembrane region" description="Helical" evidence="2">
    <location>
        <begin position="553"/>
        <end position="573"/>
    </location>
</feature>
<dbReference type="PANTHER" id="PTHR43849">
    <property type="entry name" value="BLL3936 PROTEIN"/>
    <property type="match status" value="1"/>
</dbReference>
<comment type="subcellular location">
    <subcellularLocation>
        <location evidence="1">Cell inner membrane</location>
        <topology evidence="1">Multi-pass membrane protein</topology>
    </subcellularLocation>
</comment>
<feature type="transmembrane region" description="Helical" evidence="2">
    <location>
        <begin position="643"/>
        <end position="660"/>
    </location>
</feature>
<keyword evidence="1" id="KW-1003">Cell membrane</keyword>
<feature type="domain" description="TRAP C4-dicarboxylate transport system permease DctM subunit" evidence="3">
    <location>
        <begin position="139"/>
        <end position="574"/>
    </location>
</feature>
<dbReference type="NCBIfam" id="TIGR02123">
    <property type="entry name" value="TRAP_fused"/>
    <property type="match status" value="1"/>
</dbReference>
<name>A0A0N9W355_9GAMM</name>
<evidence type="ECO:0000256" key="2">
    <source>
        <dbReference type="SAM" id="Phobius"/>
    </source>
</evidence>
<evidence type="ECO:0000313" key="4">
    <source>
        <dbReference type="EMBL" id="ALH95432.1"/>
    </source>
</evidence>
<gene>
    <name evidence="4" type="ORF">AOY20_07730</name>
</gene>
<keyword evidence="2" id="KW-0812">Transmembrane</keyword>
<dbReference type="InterPro" id="IPR010656">
    <property type="entry name" value="DctM"/>
</dbReference>
<reference evidence="4 5" key="1">
    <citation type="journal article" date="2015" name="Int. J. Syst. Evol. Microbiol.">
        <title>Acinetobacter equi sp. nov. isolated from horse faeces.</title>
        <authorList>
            <person name="Poppel M.T."/>
            <person name="Skiebe E."/>
            <person name="Laue M."/>
            <person name="Bergmann H."/>
            <person name="Ebersberger I."/>
            <person name="Garn T."/>
            <person name="Fruth A."/>
            <person name="Baumgardt S."/>
            <person name="Busse H.J."/>
            <person name="Wilharm G."/>
        </authorList>
    </citation>
    <scope>NUCLEOTIDE SEQUENCE [LARGE SCALE GENOMIC DNA]</scope>
    <source>
        <strain evidence="4 5">114</strain>
    </source>
</reference>
<keyword evidence="2" id="KW-0472">Membrane</keyword>
<feature type="transmembrane region" description="Helical" evidence="2">
    <location>
        <begin position="516"/>
        <end position="541"/>
    </location>
</feature>
<feature type="transmembrane region" description="Helical" evidence="2">
    <location>
        <begin position="96"/>
        <end position="114"/>
    </location>
</feature>
<feature type="transmembrane region" description="Helical" evidence="2">
    <location>
        <begin position="458"/>
        <end position="480"/>
    </location>
</feature>
<keyword evidence="1" id="KW-0813">Transport</keyword>
<dbReference type="Pfam" id="PF06808">
    <property type="entry name" value="DctM"/>
    <property type="match status" value="1"/>
</dbReference>
<dbReference type="Proteomes" id="UP000064939">
    <property type="component" value="Chromosome"/>
</dbReference>
<organism evidence="4 5">
    <name type="scientific">Acinetobacter equi</name>
    <dbReference type="NCBI Taxonomy" id="1324350"/>
    <lineage>
        <taxon>Bacteria</taxon>
        <taxon>Pseudomonadati</taxon>
        <taxon>Pseudomonadota</taxon>
        <taxon>Gammaproteobacteria</taxon>
        <taxon>Moraxellales</taxon>
        <taxon>Moraxellaceae</taxon>
        <taxon>Acinetobacter</taxon>
    </lineage>
</organism>
<feature type="transmembrane region" description="Helical" evidence="2">
    <location>
        <begin position="393"/>
        <end position="410"/>
    </location>
</feature>
<accession>A0A0N9W355</accession>
<dbReference type="AlphaFoldDB" id="A0A0N9W355"/>
<keyword evidence="1" id="KW-0997">Cell inner membrane</keyword>
<dbReference type="KEGG" id="aei:AOY20_07730"/>
<dbReference type="EMBL" id="CP012808">
    <property type="protein sequence ID" value="ALH95432.1"/>
    <property type="molecule type" value="Genomic_DNA"/>
</dbReference>
<dbReference type="GO" id="GO:0005886">
    <property type="term" value="C:plasma membrane"/>
    <property type="evidence" value="ECO:0007669"/>
    <property type="project" value="UniProtKB-SubCell"/>
</dbReference>